<name>A0ABP9NAR8_9PSEU</name>
<feature type="transmembrane region" description="Helical" evidence="1">
    <location>
        <begin position="6"/>
        <end position="25"/>
    </location>
</feature>
<protein>
    <recommendedName>
        <fullName evidence="4">DUF2269 family protein</fullName>
    </recommendedName>
</protein>
<accession>A0ABP9NAR8</accession>
<dbReference type="Proteomes" id="UP001500804">
    <property type="component" value="Unassembled WGS sequence"/>
</dbReference>
<feature type="transmembrane region" description="Helical" evidence="1">
    <location>
        <begin position="125"/>
        <end position="146"/>
    </location>
</feature>
<feature type="transmembrane region" description="Helical" evidence="1">
    <location>
        <begin position="66"/>
        <end position="87"/>
    </location>
</feature>
<dbReference type="EMBL" id="BAABJO010000003">
    <property type="protein sequence ID" value="GAA5113426.1"/>
    <property type="molecule type" value="Genomic_DNA"/>
</dbReference>
<reference evidence="3" key="1">
    <citation type="journal article" date="2019" name="Int. J. Syst. Evol. Microbiol.">
        <title>The Global Catalogue of Microorganisms (GCM) 10K type strain sequencing project: providing services to taxonomists for standard genome sequencing and annotation.</title>
        <authorList>
            <consortium name="The Broad Institute Genomics Platform"/>
            <consortium name="The Broad Institute Genome Sequencing Center for Infectious Disease"/>
            <person name="Wu L."/>
            <person name="Ma J."/>
        </authorList>
    </citation>
    <scope>NUCLEOTIDE SEQUENCE [LARGE SCALE GENOMIC DNA]</scope>
    <source>
        <strain evidence="3">JCM 18302</strain>
    </source>
</reference>
<evidence type="ECO:0000256" key="1">
    <source>
        <dbReference type="SAM" id="Phobius"/>
    </source>
</evidence>
<sequence>MDIAALVTWVLTAIGGFAMLGMWISRGGHRASSRSRLAPGLIFAHLGLAAGGLVLWIVYVLTDAAVIGWIALVVLVPVVVLGFTMLARWIPTYRSTRAAAPTGAGRGAAGAGEGPPERAFPVPVVGAHGVLAVVTVLLALLANLGVGS</sequence>
<keyword evidence="1" id="KW-0812">Transmembrane</keyword>
<keyword evidence="3" id="KW-1185">Reference proteome</keyword>
<evidence type="ECO:0008006" key="4">
    <source>
        <dbReference type="Google" id="ProtNLM"/>
    </source>
</evidence>
<feature type="transmembrane region" description="Helical" evidence="1">
    <location>
        <begin position="37"/>
        <end position="60"/>
    </location>
</feature>
<proteinExistence type="predicted"/>
<organism evidence="2 3">
    <name type="scientific">Pseudonocardia adelaidensis</name>
    <dbReference type="NCBI Taxonomy" id="648754"/>
    <lineage>
        <taxon>Bacteria</taxon>
        <taxon>Bacillati</taxon>
        <taxon>Actinomycetota</taxon>
        <taxon>Actinomycetes</taxon>
        <taxon>Pseudonocardiales</taxon>
        <taxon>Pseudonocardiaceae</taxon>
        <taxon>Pseudonocardia</taxon>
    </lineage>
</organism>
<comment type="caution">
    <text evidence="2">The sequence shown here is derived from an EMBL/GenBank/DDBJ whole genome shotgun (WGS) entry which is preliminary data.</text>
</comment>
<keyword evidence="1" id="KW-0472">Membrane</keyword>
<dbReference type="RefSeq" id="WP_345603468.1">
    <property type="nucleotide sequence ID" value="NZ_BAABJO010000003.1"/>
</dbReference>
<evidence type="ECO:0000313" key="3">
    <source>
        <dbReference type="Proteomes" id="UP001500804"/>
    </source>
</evidence>
<keyword evidence="1" id="KW-1133">Transmembrane helix</keyword>
<gene>
    <name evidence="2" type="ORF">GCM10023320_09010</name>
</gene>
<evidence type="ECO:0000313" key="2">
    <source>
        <dbReference type="EMBL" id="GAA5113426.1"/>
    </source>
</evidence>